<dbReference type="SUPFAM" id="SSF55874">
    <property type="entry name" value="ATPase domain of HSP90 chaperone/DNA topoisomerase II/histidine kinase"/>
    <property type="match status" value="1"/>
</dbReference>
<accession>A0ABX8C605</accession>
<keyword evidence="3" id="KW-0067">ATP-binding</keyword>
<keyword evidence="1" id="KW-0723">Serine/threonine-protein kinase</keyword>
<evidence type="ECO:0000256" key="1">
    <source>
        <dbReference type="ARBA" id="ARBA00022527"/>
    </source>
</evidence>
<dbReference type="InterPro" id="IPR003594">
    <property type="entry name" value="HATPase_dom"/>
</dbReference>
<dbReference type="RefSeq" id="WP_212642667.1">
    <property type="nucleotide sequence ID" value="NZ_CP074132.1"/>
</dbReference>
<dbReference type="Pfam" id="PF13581">
    <property type="entry name" value="HATPase_c_2"/>
    <property type="match status" value="1"/>
</dbReference>
<organism evidence="3 4">
    <name type="scientific">Nocardiopsis akebiae</name>
    <dbReference type="NCBI Taxonomy" id="2831968"/>
    <lineage>
        <taxon>Bacteria</taxon>
        <taxon>Bacillati</taxon>
        <taxon>Actinomycetota</taxon>
        <taxon>Actinomycetes</taxon>
        <taxon>Streptosporangiales</taxon>
        <taxon>Nocardiopsidaceae</taxon>
        <taxon>Nocardiopsis</taxon>
    </lineage>
</organism>
<dbReference type="InterPro" id="IPR050267">
    <property type="entry name" value="Anti-sigma-factor_SerPK"/>
</dbReference>
<dbReference type="InterPro" id="IPR036890">
    <property type="entry name" value="HATPase_C_sf"/>
</dbReference>
<keyword evidence="1" id="KW-0418">Kinase</keyword>
<feature type="domain" description="Histidine kinase/HSP90-like ATPase" evidence="2">
    <location>
        <begin position="28"/>
        <end position="129"/>
    </location>
</feature>
<proteinExistence type="predicted"/>
<dbReference type="Proteomes" id="UP000678016">
    <property type="component" value="Chromosome"/>
</dbReference>
<protein>
    <submittedName>
        <fullName evidence="3">ATP-binding protein</fullName>
    </submittedName>
</protein>
<evidence type="ECO:0000313" key="4">
    <source>
        <dbReference type="Proteomes" id="UP000678016"/>
    </source>
</evidence>
<gene>
    <name evidence="3" type="ORF">KGD83_04545</name>
</gene>
<reference evidence="4" key="1">
    <citation type="submission" date="2021-05" db="EMBL/GenBank/DDBJ databases">
        <title>Direct Submission.</title>
        <authorList>
            <person name="Li K."/>
            <person name="Gao J."/>
        </authorList>
    </citation>
    <scope>NUCLEOTIDE SEQUENCE [LARGE SCALE GENOMIC DNA]</scope>
    <source>
        <strain evidence="4">HDS12</strain>
    </source>
</reference>
<name>A0ABX8C605_9ACTN</name>
<keyword evidence="3" id="KW-0547">Nucleotide-binding</keyword>
<dbReference type="Gene3D" id="3.30.565.10">
    <property type="entry name" value="Histidine kinase-like ATPase, C-terminal domain"/>
    <property type="match status" value="1"/>
</dbReference>
<dbReference type="CDD" id="cd16936">
    <property type="entry name" value="HATPase_RsbW-like"/>
    <property type="match status" value="1"/>
</dbReference>
<keyword evidence="1" id="KW-0808">Transferase</keyword>
<keyword evidence="4" id="KW-1185">Reference proteome</keyword>
<dbReference type="GO" id="GO:0005524">
    <property type="term" value="F:ATP binding"/>
    <property type="evidence" value="ECO:0007669"/>
    <property type="project" value="UniProtKB-KW"/>
</dbReference>
<dbReference type="EMBL" id="CP074132">
    <property type="protein sequence ID" value="QUX29844.1"/>
    <property type="molecule type" value="Genomic_DNA"/>
</dbReference>
<sequence>MTRTPVHDPAPVPGPFAFWGHLDYACDLSELARVRSELARDLAGFDPDLVATVQLVASELVANSCKYARSEEGVTRTLSMPDERTLRLTVSDAGGPTLPRIPNERTDEEWEAAEGQRGLLLVRQLSRTWASFAFPRRYGLGTHVWAAFDAEPPRSLRGAW</sequence>
<evidence type="ECO:0000259" key="2">
    <source>
        <dbReference type="Pfam" id="PF13581"/>
    </source>
</evidence>
<evidence type="ECO:0000313" key="3">
    <source>
        <dbReference type="EMBL" id="QUX29844.1"/>
    </source>
</evidence>
<dbReference type="PANTHER" id="PTHR35526:SF3">
    <property type="entry name" value="ANTI-SIGMA-F FACTOR RSBW"/>
    <property type="match status" value="1"/>
</dbReference>
<dbReference type="PANTHER" id="PTHR35526">
    <property type="entry name" value="ANTI-SIGMA-F FACTOR RSBW-RELATED"/>
    <property type="match status" value="1"/>
</dbReference>